<dbReference type="Proteomes" id="UP001072034">
    <property type="component" value="Unassembled WGS sequence"/>
</dbReference>
<evidence type="ECO:0000313" key="9">
    <source>
        <dbReference type="Proteomes" id="UP001072034"/>
    </source>
</evidence>
<proteinExistence type="predicted"/>
<dbReference type="PANTHER" id="PTHR22926:SF3">
    <property type="entry name" value="UNDECAPRENYL-PHOSPHATE ALPHA-N-ACETYLGLUCOSAMINYL 1-PHOSPHATE TRANSFERASE"/>
    <property type="match status" value="1"/>
</dbReference>
<feature type="transmembrane region" description="Helical" evidence="7">
    <location>
        <begin position="198"/>
        <end position="216"/>
    </location>
</feature>
<evidence type="ECO:0000256" key="4">
    <source>
        <dbReference type="ARBA" id="ARBA00022692"/>
    </source>
</evidence>
<keyword evidence="9" id="KW-1185">Reference proteome</keyword>
<evidence type="ECO:0000256" key="1">
    <source>
        <dbReference type="ARBA" id="ARBA00004651"/>
    </source>
</evidence>
<keyword evidence="3 8" id="KW-0808">Transferase</keyword>
<feature type="transmembrane region" description="Helical" evidence="7">
    <location>
        <begin position="174"/>
        <end position="192"/>
    </location>
</feature>
<dbReference type="EMBL" id="JAPTMY010000034">
    <property type="protein sequence ID" value="MCZ0858946.1"/>
    <property type="molecule type" value="Genomic_DNA"/>
</dbReference>
<comment type="subcellular location">
    <subcellularLocation>
        <location evidence="1">Cell membrane</location>
        <topology evidence="1">Multi-pass membrane protein</topology>
    </subcellularLocation>
</comment>
<dbReference type="PANTHER" id="PTHR22926">
    <property type="entry name" value="PHOSPHO-N-ACETYLMURAMOYL-PENTAPEPTIDE-TRANSFERASE"/>
    <property type="match status" value="1"/>
</dbReference>
<sequence length="267" mass="26968">MDEVLITIGGAGMTPALIVGLLNAAALSALLTALAIPLLRRAHVIDIPVGRSLHEHPIPRGGGLAVVLAVALSVWAAPLIAFSLDGLPHMSARFDIVILGLSTILAFALVGLAEDLYSLPATTRLGLQLGLGLLLGLGACLELRTSMWPAPVIAVCSAGLVNVTNFMDGANGLAAGHAVVAAGWFVAVSLLLPVPGLGFVMIVVSGACLGFLPFNAPRARVFLGDSGSYALGGAWSFAATVCLADGVPADVSVAPLLVLVADAGYTL</sequence>
<evidence type="ECO:0000256" key="7">
    <source>
        <dbReference type="SAM" id="Phobius"/>
    </source>
</evidence>
<feature type="transmembrane region" description="Helical" evidence="7">
    <location>
        <begin position="61"/>
        <end position="84"/>
    </location>
</feature>
<feature type="transmembrane region" description="Helical" evidence="7">
    <location>
        <begin position="16"/>
        <end position="40"/>
    </location>
</feature>
<evidence type="ECO:0000256" key="5">
    <source>
        <dbReference type="ARBA" id="ARBA00022989"/>
    </source>
</evidence>
<comment type="caution">
    <text evidence="8">The sequence shown here is derived from an EMBL/GenBank/DDBJ whole genome shotgun (WGS) entry which is preliminary data.</text>
</comment>
<reference evidence="8" key="1">
    <citation type="submission" date="2022-10" db="EMBL/GenBank/DDBJ databases">
        <title>Genome sequence of Actinomyces israelii ATCC 10048.</title>
        <authorList>
            <person name="Watt R.M."/>
            <person name="Tong W.M."/>
        </authorList>
    </citation>
    <scope>NUCLEOTIDE SEQUENCE</scope>
    <source>
        <strain evidence="8">ATCC 10048</strain>
    </source>
</reference>
<evidence type="ECO:0000256" key="2">
    <source>
        <dbReference type="ARBA" id="ARBA00022475"/>
    </source>
</evidence>
<keyword evidence="2" id="KW-1003">Cell membrane</keyword>
<evidence type="ECO:0000256" key="6">
    <source>
        <dbReference type="ARBA" id="ARBA00023136"/>
    </source>
</evidence>
<feature type="transmembrane region" description="Helical" evidence="7">
    <location>
        <begin position="150"/>
        <end position="167"/>
    </location>
</feature>
<keyword evidence="5 7" id="KW-1133">Transmembrane helix</keyword>
<evidence type="ECO:0000256" key="3">
    <source>
        <dbReference type="ARBA" id="ARBA00022679"/>
    </source>
</evidence>
<dbReference type="Pfam" id="PF00953">
    <property type="entry name" value="Glycos_transf_4"/>
    <property type="match status" value="1"/>
</dbReference>
<accession>A0ABT4IBP7</accession>
<organism evidence="8 9">
    <name type="scientific">Actinomyces israelii</name>
    <dbReference type="NCBI Taxonomy" id="1659"/>
    <lineage>
        <taxon>Bacteria</taxon>
        <taxon>Bacillati</taxon>
        <taxon>Actinomycetota</taxon>
        <taxon>Actinomycetes</taxon>
        <taxon>Actinomycetales</taxon>
        <taxon>Actinomycetaceae</taxon>
        <taxon>Actinomyces</taxon>
    </lineage>
</organism>
<dbReference type="GO" id="GO:0016740">
    <property type="term" value="F:transferase activity"/>
    <property type="evidence" value="ECO:0007669"/>
    <property type="project" value="UniProtKB-KW"/>
</dbReference>
<dbReference type="InterPro" id="IPR000715">
    <property type="entry name" value="Glycosyl_transferase_4"/>
</dbReference>
<dbReference type="RefSeq" id="WP_268918267.1">
    <property type="nucleotide sequence ID" value="NZ_JAPTMY010000034.1"/>
</dbReference>
<keyword evidence="4 7" id="KW-0812">Transmembrane</keyword>
<keyword evidence="6 7" id="KW-0472">Membrane</keyword>
<name>A0ABT4IBP7_9ACTO</name>
<gene>
    <name evidence="8" type="ORF">OHJ16_12935</name>
</gene>
<feature type="transmembrane region" description="Helical" evidence="7">
    <location>
        <begin position="96"/>
        <end position="113"/>
    </location>
</feature>
<evidence type="ECO:0000313" key="8">
    <source>
        <dbReference type="EMBL" id="MCZ0858946.1"/>
    </source>
</evidence>
<protein>
    <submittedName>
        <fullName evidence="8">Glycosyl transferase family 4</fullName>
    </submittedName>
</protein>